<dbReference type="AlphaFoldDB" id="A0A137NP92"/>
<proteinExistence type="predicted"/>
<gene>
    <name evidence="1" type="ORF">CONCODRAFT_14296</name>
</gene>
<name>A0A137NP92_CONC2</name>
<organism evidence="1 2">
    <name type="scientific">Conidiobolus coronatus (strain ATCC 28846 / CBS 209.66 / NRRL 28638)</name>
    <name type="common">Delacroixia coronata</name>
    <dbReference type="NCBI Taxonomy" id="796925"/>
    <lineage>
        <taxon>Eukaryota</taxon>
        <taxon>Fungi</taxon>
        <taxon>Fungi incertae sedis</taxon>
        <taxon>Zoopagomycota</taxon>
        <taxon>Entomophthoromycotina</taxon>
        <taxon>Entomophthoromycetes</taxon>
        <taxon>Entomophthorales</taxon>
        <taxon>Ancylistaceae</taxon>
        <taxon>Conidiobolus</taxon>
    </lineage>
</organism>
<accession>A0A137NP92</accession>
<protein>
    <submittedName>
        <fullName evidence="1">Uncharacterized protein</fullName>
    </submittedName>
</protein>
<sequence>MTCAKDLATFFNNKEPEKPNKSTSIIYSFENFVLEMYLLKDKIKLSQGTINSIK</sequence>
<dbReference type="Proteomes" id="UP000070444">
    <property type="component" value="Unassembled WGS sequence"/>
</dbReference>
<evidence type="ECO:0000313" key="1">
    <source>
        <dbReference type="EMBL" id="KXN64559.1"/>
    </source>
</evidence>
<reference evidence="1 2" key="1">
    <citation type="journal article" date="2015" name="Genome Biol. Evol.">
        <title>Phylogenomic analyses indicate that early fungi evolved digesting cell walls of algal ancestors of land plants.</title>
        <authorList>
            <person name="Chang Y."/>
            <person name="Wang S."/>
            <person name="Sekimoto S."/>
            <person name="Aerts A.L."/>
            <person name="Choi C."/>
            <person name="Clum A."/>
            <person name="LaButti K.M."/>
            <person name="Lindquist E.A."/>
            <person name="Yee Ngan C."/>
            <person name="Ohm R.A."/>
            <person name="Salamov A.A."/>
            <person name="Grigoriev I.V."/>
            <person name="Spatafora J.W."/>
            <person name="Berbee M.L."/>
        </authorList>
    </citation>
    <scope>NUCLEOTIDE SEQUENCE [LARGE SCALE GENOMIC DNA]</scope>
    <source>
        <strain evidence="1 2">NRRL 28638</strain>
    </source>
</reference>
<evidence type="ECO:0000313" key="2">
    <source>
        <dbReference type="Proteomes" id="UP000070444"/>
    </source>
</evidence>
<dbReference type="EMBL" id="KQ965437">
    <property type="protein sequence ID" value="KXN64559.1"/>
    <property type="molecule type" value="Genomic_DNA"/>
</dbReference>
<keyword evidence="2" id="KW-1185">Reference proteome</keyword>